<sequence length="101" mass="12116">MHFTGTIEFEEEMIQREKAILKFALKIPTDFLNSPPNDPFQKIDLNLIRQYSYEIAVDKLYDDLWRDEQELGIELRLVRKIWIDDFDQLVISLKLIEDSKL</sequence>
<organism evidence="1 2">
    <name type="scientific">Streblomastix strix</name>
    <dbReference type="NCBI Taxonomy" id="222440"/>
    <lineage>
        <taxon>Eukaryota</taxon>
        <taxon>Metamonada</taxon>
        <taxon>Preaxostyla</taxon>
        <taxon>Oxymonadida</taxon>
        <taxon>Streblomastigidae</taxon>
        <taxon>Streblomastix</taxon>
    </lineage>
</organism>
<proteinExistence type="predicted"/>
<evidence type="ECO:0000313" key="2">
    <source>
        <dbReference type="Proteomes" id="UP000324800"/>
    </source>
</evidence>
<reference evidence="1 2" key="1">
    <citation type="submission" date="2019-03" db="EMBL/GenBank/DDBJ databases">
        <title>Single cell metagenomics reveals metabolic interactions within the superorganism composed of flagellate Streblomastix strix and complex community of Bacteroidetes bacteria on its surface.</title>
        <authorList>
            <person name="Treitli S.C."/>
            <person name="Kolisko M."/>
            <person name="Husnik F."/>
            <person name="Keeling P."/>
            <person name="Hampl V."/>
        </authorList>
    </citation>
    <scope>NUCLEOTIDE SEQUENCE [LARGE SCALE GENOMIC DNA]</scope>
    <source>
        <strain evidence="1">ST1C</strain>
    </source>
</reference>
<dbReference type="AlphaFoldDB" id="A0A5J4WLB1"/>
<evidence type="ECO:0000313" key="1">
    <source>
        <dbReference type="EMBL" id="KAA6395109.1"/>
    </source>
</evidence>
<dbReference type="Proteomes" id="UP000324800">
    <property type="component" value="Unassembled WGS sequence"/>
</dbReference>
<dbReference type="EMBL" id="SNRW01001768">
    <property type="protein sequence ID" value="KAA6395109.1"/>
    <property type="molecule type" value="Genomic_DNA"/>
</dbReference>
<protein>
    <submittedName>
        <fullName evidence="1">Uncharacterized protein</fullName>
    </submittedName>
</protein>
<gene>
    <name evidence="1" type="ORF">EZS28_009361</name>
</gene>
<name>A0A5J4WLB1_9EUKA</name>
<accession>A0A5J4WLB1</accession>
<comment type="caution">
    <text evidence="1">The sequence shown here is derived from an EMBL/GenBank/DDBJ whole genome shotgun (WGS) entry which is preliminary data.</text>
</comment>